<dbReference type="AlphaFoldDB" id="A0A379VVZ9"/>
<reference evidence="2 3" key="2">
    <citation type="submission" date="2018-06" db="EMBL/GenBank/DDBJ databases">
        <authorList>
            <consortium name="Pathogen Informatics"/>
            <person name="Doyle S."/>
        </authorList>
    </citation>
    <scope>NUCLEOTIDE SEQUENCE [LARGE SCALE GENOMIC DNA]</scope>
    <source>
        <strain evidence="2 3">NCTC8256</strain>
    </source>
</reference>
<organism evidence="2 3">
    <name type="scientific">Salmonella enterica I</name>
    <dbReference type="NCBI Taxonomy" id="59201"/>
    <lineage>
        <taxon>Bacteria</taxon>
        <taxon>Pseudomonadati</taxon>
        <taxon>Pseudomonadota</taxon>
        <taxon>Gammaproteobacteria</taxon>
        <taxon>Enterobacterales</taxon>
        <taxon>Enterobacteriaceae</taxon>
        <taxon>Salmonella</taxon>
    </lineage>
</organism>
<proteinExistence type="predicted"/>
<dbReference type="RefSeq" id="WP_023216589.1">
    <property type="nucleotide sequence ID" value="NZ_CP033350.2"/>
</dbReference>
<reference evidence="1" key="3">
    <citation type="submission" date="2018-07" db="EMBL/GenBank/DDBJ databases">
        <authorList>
            <consortium name="NCBI Pathogen Detection Project"/>
        </authorList>
    </citation>
    <scope>NUCLEOTIDE SEQUENCE</scope>
    <source>
        <strain evidence="1">BCW_2874</strain>
    </source>
</reference>
<evidence type="ECO:0000313" key="3">
    <source>
        <dbReference type="Proteomes" id="UP000254346"/>
    </source>
</evidence>
<dbReference type="Gene3D" id="3.90.1720.80">
    <property type="match status" value="1"/>
</dbReference>
<reference evidence="1" key="1">
    <citation type="journal article" date="2018" name="Genome Biol.">
        <title>SKESA: strategic k-mer extension for scrupulous assemblies.</title>
        <authorList>
            <person name="Souvorov A."/>
            <person name="Agarwala R."/>
            <person name="Lipman D.J."/>
        </authorList>
    </citation>
    <scope>NUCLEOTIDE SEQUENCE</scope>
    <source>
        <strain evidence="1">BCW_2874</strain>
    </source>
</reference>
<evidence type="ECO:0008006" key="4">
    <source>
        <dbReference type="Google" id="ProtNLM"/>
    </source>
</evidence>
<dbReference type="Proteomes" id="UP000254346">
    <property type="component" value="Unassembled WGS sequence"/>
</dbReference>
<dbReference type="InterPro" id="IPR025562">
    <property type="entry name" value="Tae4"/>
</dbReference>
<evidence type="ECO:0000313" key="2">
    <source>
        <dbReference type="EMBL" id="SUH10835.1"/>
    </source>
</evidence>
<evidence type="ECO:0000313" key="1">
    <source>
        <dbReference type="EMBL" id="HAF0454025.1"/>
    </source>
</evidence>
<dbReference type="EMBL" id="UGXR01000001">
    <property type="protein sequence ID" value="SUH10835.1"/>
    <property type="molecule type" value="Genomic_DNA"/>
</dbReference>
<dbReference type="EMBL" id="DAATWU010000029">
    <property type="protein sequence ID" value="HAF0454025.1"/>
    <property type="molecule type" value="Genomic_DNA"/>
</dbReference>
<accession>A0A379VVZ9</accession>
<gene>
    <name evidence="1" type="ORF">G9C40_004339</name>
    <name evidence="2" type="ORF">NCTC8256_04855</name>
</gene>
<name>A0A379VVZ9_SALET</name>
<dbReference type="Pfam" id="PF14113">
    <property type="entry name" value="Tae4"/>
    <property type="match status" value="1"/>
</dbReference>
<sequence length="164" mass="18205">MKPLFSVLKSNHNSSSFESPDFVDSKDFYAGIGYDQGKLGAQFENTCAARMSVALIKSGVKFKGRLLPIKEGKWKGRSIETGAKNLADILSQATVFGKPAVWRDPTKFQTELGNKKGVVFFWKIDGYNGGSGSHIDLIEPTSAGAVCHSHCYFTCKQIWFWELR</sequence>
<protein>
    <recommendedName>
        <fullName evidence="4">Type VI secretion system amidase effector protein Tae4</fullName>
    </recommendedName>
</protein>
<dbReference type="Gene3D" id="4.10.280.80">
    <property type="match status" value="1"/>
</dbReference>